<dbReference type="EMBL" id="JBHRYJ010000006">
    <property type="protein sequence ID" value="MFC3677986.1"/>
    <property type="molecule type" value="Genomic_DNA"/>
</dbReference>
<accession>A0ABV7VN67</accession>
<dbReference type="RefSeq" id="WP_379729617.1">
    <property type="nucleotide sequence ID" value="NZ_JBHRYJ010000006.1"/>
</dbReference>
<gene>
    <name evidence="1" type="ORF">ACFOOQ_20705</name>
</gene>
<name>A0ABV7VN67_9PROT</name>
<organism evidence="1 2">
    <name type="scientific">Ferrovibrio xuzhouensis</name>
    <dbReference type="NCBI Taxonomy" id="1576914"/>
    <lineage>
        <taxon>Bacteria</taxon>
        <taxon>Pseudomonadati</taxon>
        <taxon>Pseudomonadota</taxon>
        <taxon>Alphaproteobacteria</taxon>
        <taxon>Rhodospirillales</taxon>
        <taxon>Rhodospirillaceae</taxon>
        <taxon>Ferrovibrio</taxon>
    </lineage>
</organism>
<evidence type="ECO:0000313" key="2">
    <source>
        <dbReference type="Proteomes" id="UP001595711"/>
    </source>
</evidence>
<comment type="caution">
    <text evidence="1">The sequence shown here is derived from an EMBL/GenBank/DDBJ whole genome shotgun (WGS) entry which is preliminary data.</text>
</comment>
<dbReference type="Pfam" id="PF12686">
    <property type="entry name" value="DUF3800"/>
    <property type="match status" value="1"/>
</dbReference>
<sequence>MSTINGKNGYALTIEPFNMLICYLDDSGTDAGNRLITCAGYIARAEQWVNFEKQADPVFNEYGVTVLHTMDMENSDGIYKNWSILKKQSFVSKICGVLSAHALMGMTMSVVKPTYKSRAEESDRKRTITPYAFCAQVILQWIMTDIKLGRIAHDEGLSFLFEEGDKNNREIANNLEALRTSHEDFNRAYRSISFVPKHDSRAIQMADLLAYHSRKHGVRMEGGHVTLPAGQRDISKPDPDMMIKIITERLPHKGFVATDFGPEATGARLFSEIRKHPRRRS</sequence>
<proteinExistence type="predicted"/>
<protein>
    <submittedName>
        <fullName evidence="1">DUF3800 domain-containing protein</fullName>
    </submittedName>
</protein>
<keyword evidence="2" id="KW-1185">Reference proteome</keyword>
<evidence type="ECO:0000313" key="1">
    <source>
        <dbReference type="EMBL" id="MFC3677986.1"/>
    </source>
</evidence>
<dbReference type="Proteomes" id="UP001595711">
    <property type="component" value="Unassembled WGS sequence"/>
</dbReference>
<reference evidence="2" key="1">
    <citation type="journal article" date="2019" name="Int. J. Syst. Evol. Microbiol.">
        <title>The Global Catalogue of Microorganisms (GCM) 10K type strain sequencing project: providing services to taxonomists for standard genome sequencing and annotation.</title>
        <authorList>
            <consortium name="The Broad Institute Genomics Platform"/>
            <consortium name="The Broad Institute Genome Sequencing Center for Infectious Disease"/>
            <person name="Wu L."/>
            <person name="Ma J."/>
        </authorList>
    </citation>
    <scope>NUCLEOTIDE SEQUENCE [LARGE SCALE GENOMIC DNA]</scope>
    <source>
        <strain evidence="2">KCTC 42182</strain>
    </source>
</reference>
<dbReference type="InterPro" id="IPR024524">
    <property type="entry name" value="DUF3800"/>
</dbReference>